<dbReference type="EMBL" id="CAAGRJ010000669">
    <property type="protein sequence ID" value="VFV18135.1"/>
    <property type="molecule type" value="Genomic_DNA"/>
</dbReference>
<keyword evidence="2" id="KW-1185">Reference proteome</keyword>
<dbReference type="SUPFAM" id="SSF56574">
    <property type="entry name" value="Serpins"/>
    <property type="match status" value="1"/>
</dbReference>
<name>A0A485MBJ9_LYNPA</name>
<dbReference type="Proteomes" id="UP000386466">
    <property type="component" value="Unassembled WGS sequence"/>
</dbReference>
<proteinExistence type="predicted"/>
<evidence type="ECO:0000313" key="2">
    <source>
        <dbReference type="Proteomes" id="UP000386466"/>
    </source>
</evidence>
<reference evidence="1 2" key="1">
    <citation type="submission" date="2019-01" db="EMBL/GenBank/DDBJ databases">
        <authorList>
            <person name="Alioto T."/>
            <person name="Alioto T."/>
        </authorList>
    </citation>
    <scope>NUCLEOTIDE SEQUENCE [LARGE SCALE GENOMIC DNA]</scope>
</reference>
<dbReference type="InterPro" id="IPR036186">
    <property type="entry name" value="Serpin_sf"/>
</dbReference>
<gene>
    <name evidence="1" type="ORF">LYPA_23C018071</name>
</gene>
<dbReference type="AlphaFoldDB" id="A0A485MBJ9"/>
<organism evidence="1 2">
    <name type="scientific">Lynx pardinus</name>
    <name type="common">Iberian lynx</name>
    <name type="synonym">Felis pardina</name>
    <dbReference type="NCBI Taxonomy" id="191816"/>
    <lineage>
        <taxon>Eukaryota</taxon>
        <taxon>Metazoa</taxon>
        <taxon>Chordata</taxon>
        <taxon>Craniata</taxon>
        <taxon>Vertebrata</taxon>
        <taxon>Euteleostomi</taxon>
        <taxon>Mammalia</taxon>
        <taxon>Eutheria</taxon>
        <taxon>Laurasiatheria</taxon>
        <taxon>Carnivora</taxon>
        <taxon>Feliformia</taxon>
        <taxon>Felidae</taxon>
        <taxon>Felinae</taxon>
        <taxon>Lynx</taxon>
    </lineage>
</organism>
<dbReference type="Gene3D" id="2.10.310.10">
    <property type="entry name" value="Serpins superfamily"/>
    <property type="match status" value="1"/>
</dbReference>
<protein>
    <submittedName>
        <fullName evidence="1">Uncharacterized protein</fullName>
    </submittedName>
</protein>
<sequence>MEVSKEGELDARKDTDADKAIPLHSRFTAPLVAKFNRPFFLFVLDWMTQRALLTGNVFNPAAEWRWGQAPRSWNPVASE</sequence>
<evidence type="ECO:0000313" key="1">
    <source>
        <dbReference type="EMBL" id="VFV18135.1"/>
    </source>
</evidence>
<accession>A0A485MBJ9</accession>